<reference evidence="1" key="1">
    <citation type="submission" date="2023-04" db="EMBL/GenBank/DDBJ databases">
        <authorList>
            <person name="Vijverberg K."/>
            <person name="Xiong W."/>
            <person name="Schranz E."/>
        </authorList>
    </citation>
    <scope>NUCLEOTIDE SEQUENCE</scope>
</reference>
<accession>A0AA35YQY6</accession>
<dbReference type="EMBL" id="OX465080">
    <property type="protein sequence ID" value="CAI9278601.1"/>
    <property type="molecule type" value="Genomic_DNA"/>
</dbReference>
<sequence length="157" mass="17919">MLCHDEGFVDFQIRYVGGLCVMFEFTSKEACTNLLVSDAVSHWIIEKPQWDRNFVSQDRIIWFDIEGLPLRAWSKLPFREILAKWGCVVQLDDNLGEDIYKSHECILTSHLGIIFEVVKVSVDGIIFPVRAKEAPSWTSSFSCDFMKSVGGEDEGHV</sequence>
<gene>
    <name evidence="1" type="ORF">LSALG_LOCUS18457</name>
</gene>
<keyword evidence="2" id="KW-1185">Reference proteome</keyword>
<dbReference type="Proteomes" id="UP001177003">
    <property type="component" value="Chromosome 4"/>
</dbReference>
<proteinExistence type="predicted"/>
<protein>
    <recommendedName>
        <fullName evidence="3">DUF4283 domain-containing protein</fullName>
    </recommendedName>
</protein>
<organism evidence="1 2">
    <name type="scientific">Lactuca saligna</name>
    <name type="common">Willowleaf lettuce</name>
    <dbReference type="NCBI Taxonomy" id="75948"/>
    <lineage>
        <taxon>Eukaryota</taxon>
        <taxon>Viridiplantae</taxon>
        <taxon>Streptophyta</taxon>
        <taxon>Embryophyta</taxon>
        <taxon>Tracheophyta</taxon>
        <taxon>Spermatophyta</taxon>
        <taxon>Magnoliopsida</taxon>
        <taxon>eudicotyledons</taxon>
        <taxon>Gunneridae</taxon>
        <taxon>Pentapetalae</taxon>
        <taxon>asterids</taxon>
        <taxon>campanulids</taxon>
        <taxon>Asterales</taxon>
        <taxon>Asteraceae</taxon>
        <taxon>Cichorioideae</taxon>
        <taxon>Cichorieae</taxon>
        <taxon>Lactucinae</taxon>
        <taxon>Lactuca</taxon>
    </lineage>
</organism>
<dbReference type="AlphaFoldDB" id="A0AA35YQY6"/>
<evidence type="ECO:0000313" key="2">
    <source>
        <dbReference type="Proteomes" id="UP001177003"/>
    </source>
</evidence>
<evidence type="ECO:0008006" key="3">
    <source>
        <dbReference type="Google" id="ProtNLM"/>
    </source>
</evidence>
<evidence type="ECO:0000313" key="1">
    <source>
        <dbReference type="EMBL" id="CAI9278601.1"/>
    </source>
</evidence>
<name>A0AA35YQY6_LACSI</name>